<accession>A0ABN0QCP6</accession>
<name>A0ABN0QCP6_ENTCL</name>
<keyword evidence="2" id="KW-1185">Reference proteome</keyword>
<dbReference type="Proteomes" id="UP000017834">
    <property type="component" value="Unassembled WGS sequence"/>
</dbReference>
<evidence type="ECO:0000313" key="2">
    <source>
        <dbReference type="Proteomes" id="UP000017834"/>
    </source>
</evidence>
<dbReference type="EMBL" id="AXOM01000009">
    <property type="protein sequence ID" value="ESS60185.1"/>
    <property type="molecule type" value="Genomic_DNA"/>
</dbReference>
<comment type="caution">
    <text evidence="1">The sequence shown here is derived from an EMBL/GenBank/DDBJ whole genome shotgun (WGS) entry which is preliminary data.</text>
</comment>
<evidence type="ECO:0000313" key="1">
    <source>
        <dbReference type="EMBL" id="ESS60185.1"/>
    </source>
</evidence>
<sequence length="52" mass="5925">MSTISVSLFQGRLGLIAMKKSPGWQKLPPPFGRKVQKPFCRFTMAGAWWSRN</sequence>
<reference evidence="1 2" key="1">
    <citation type="journal article" date="2014" name="Genome Announc.">
        <title>Draft Genome Sequence of Enterobacter cloacae Strain S611.</title>
        <authorList>
            <person name="Wang D."/>
            <person name="Han C.S."/>
            <person name="Dichosa A.E."/>
            <person name="Gleasner C.D."/>
            <person name="Johnson S.L."/>
            <person name="Daligault H.E."/>
            <person name="Davenport K.W."/>
            <person name="Li P.E."/>
            <person name="Pierson E.A."/>
            <person name="Pierson L.S.III."/>
        </authorList>
    </citation>
    <scope>NUCLEOTIDE SEQUENCE [LARGE SCALE GENOMIC DNA]</scope>
    <source>
        <strain evidence="1 2">S611</strain>
    </source>
</reference>
<gene>
    <name evidence="1" type="primary">frdC</name>
    <name evidence="1" type="ORF">EDP2_3902</name>
</gene>
<organism evidence="1 2">
    <name type="scientific">Enterobacter cloacae S611</name>
    <dbReference type="NCBI Taxonomy" id="1399146"/>
    <lineage>
        <taxon>Bacteria</taxon>
        <taxon>Pseudomonadati</taxon>
        <taxon>Pseudomonadota</taxon>
        <taxon>Gammaproteobacteria</taxon>
        <taxon>Enterobacterales</taxon>
        <taxon>Enterobacteriaceae</taxon>
        <taxon>Enterobacter</taxon>
        <taxon>Enterobacter cloacae complex</taxon>
    </lineage>
</organism>
<protein>
    <submittedName>
        <fullName evidence="1">Fumarate reductase subunit C</fullName>
    </submittedName>
</protein>
<proteinExistence type="predicted"/>